<dbReference type="Proteomes" id="UP000494161">
    <property type="component" value="Unassembled WGS sequence"/>
</dbReference>
<accession>A0ABM8M1X2</accession>
<sequence>MENPADDLHDVLTSAFEQAEKQEAPVRENATQVESAPAADVSPDGRARDEQGRFAKQEQQVETPAPIAAEPMPTRKAPSSWKPEAQTAFLKADRGEALTPEEIVLLTREAERRESDYHKGIEQYKQHAQTAQAFQRVVEPYMQTIQSLGVDAPTAVAKLFHADHTLRYGDAATKARFLGQLAQEYGVDLGQVVNQPQMDPQVSAVLQRLQMTEQQLNQFRQEQEMQSQSKLHSEIERFASDPANVHFDAVKEDMALLLQTGKAEDLKSAYDQAVWMRSDIRQSLIEQQRAEAQKQAIEQAQSARAKAAAGSVKGSSPAGAGVQPVKGDIRAHLVAAIEGAGNDF</sequence>
<proteinExistence type="predicted"/>
<reference evidence="2 3" key="1">
    <citation type="submission" date="2020-04" db="EMBL/GenBank/DDBJ databases">
        <authorList>
            <person name="De Canck E."/>
        </authorList>
    </citation>
    <scope>NUCLEOTIDE SEQUENCE [LARGE SCALE GENOMIC DNA]</scope>
    <source>
        <strain evidence="2 3">LMG 7053</strain>
    </source>
</reference>
<evidence type="ECO:0000313" key="3">
    <source>
        <dbReference type="Proteomes" id="UP000494161"/>
    </source>
</evidence>
<protein>
    <submittedName>
        <fullName evidence="2">Uncharacterized protein</fullName>
    </submittedName>
</protein>
<feature type="region of interest" description="Disordered" evidence="1">
    <location>
        <begin position="17"/>
        <end position="81"/>
    </location>
</feature>
<name>A0ABM8M1X2_9BURK</name>
<feature type="compositionally biased region" description="Basic and acidic residues" evidence="1">
    <location>
        <begin position="43"/>
        <end position="56"/>
    </location>
</feature>
<gene>
    <name evidence="2" type="ORF">LMG7053_05250</name>
</gene>
<evidence type="ECO:0000313" key="2">
    <source>
        <dbReference type="EMBL" id="CAB3957308.1"/>
    </source>
</evidence>
<keyword evidence="3" id="KW-1185">Reference proteome</keyword>
<dbReference type="RefSeq" id="WP_175224612.1">
    <property type="nucleotide sequence ID" value="NZ_CADILJ010000080.1"/>
</dbReference>
<dbReference type="EMBL" id="CADILJ010000080">
    <property type="protein sequence ID" value="CAB3957308.1"/>
    <property type="molecule type" value="Genomic_DNA"/>
</dbReference>
<evidence type="ECO:0000256" key="1">
    <source>
        <dbReference type="SAM" id="MobiDB-lite"/>
    </source>
</evidence>
<organism evidence="2 3">
    <name type="scientific">Achromobacter ruhlandii</name>
    <dbReference type="NCBI Taxonomy" id="72557"/>
    <lineage>
        <taxon>Bacteria</taxon>
        <taxon>Pseudomonadati</taxon>
        <taxon>Pseudomonadota</taxon>
        <taxon>Betaproteobacteria</taxon>
        <taxon>Burkholderiales</taxon>
        <taxon>Alcaligenaceae</taxon>
        <taxon>Achromobacter</taxon>
    </lineage>
</organism>
<comment type="caution">
    <text evidence="2">The sequence shown here is derived from an EMBL/GenBank/DDBJ whole genome shotgun (WGS) entry which is preliminary data.</text>
</comment>